<dbReference type="InterPro" id="IPR042183">
    <property type="entry name" value="MmgE/PrpD_sf_1"/>
</dbReference>
<feature type="domain" description="MmgE/PrpD C-terminal" evidence="3">
    <location>
        <begin position="260"/>
        <end position="427"/>
    </location>
</feature>
<dbReference type="Gene3D" id="1.10.4100.10">
    <property type="entry name" value="2-methylcitrate dehydratase PrpD"/>
    <property type="match status" value="1"/>
</dbReference>
<dbReference type="Proteomes" id="UP000186323">
    <property type="component" value="Chromosome I"/>
</dbReference>
<dbReference type="EMBL" id="LT630450">
    <property type="protein sequence ID" value="SFV72161.1"/>
    <property type="molecule type" value="Genomic_DNA"/>
</dbReference>
<evidence type="ECO:0000259" key="2">
    <source>
        <dbReference type="Pfam" id="PF03972"/>
    </source>
</evidence>
<dbReference type="InterPro" id="IPR042188">
    <property type="entry name" value="MmgE/PrpD_sf_2"/>
</dbReference>
<evidence type="ECO:0000259" key="3">
    <source>
        <dbReference type="Pfam" id="PF19305"/>
    </source>
</evidence>
<gene>
    <name evidence="4" type="ORF">DESPIGER_0268</name>
</gene>
<dbReference type="InterPro" id="IPR036148">
    <property type="entry name" value="MmgE/PrpD_sf"/>
</dbReference>
<dbReference type="Pfam" id="PF19305">
    <property type="entry name" value="MmgE_PrpD_C"/>
    <property type="match status" value="1"/>
</dbReference>
<name>A0A1K1LBS8_9BACT</name>
<comment type="similarity">
    <text evidence="1">Belongs to the PrpD family.</text>
</comment>
<dbReference type="SUPFAM" id="SSF103378">
    <property type="entry name" value="2-methylcitrate dehydratase PrpD"/>
    <property type="match status" value="1"/>
</dbReference>
<keyword evidence="5" id="KW-1185">Reference proteome</keyword>
<evidence type="ECO:0000313" key="5">
    <source>
        <dbReference type="Proteomes" id="UP000186323"/>
    </source>
</evidence>
<evidence type="ECO:0000313" key="4">
    <source>
        <dbReference type="EMBL" id="SFV72161.1"/>
    </source>
</evidence>
<protein>
    <submittedName>
        <fullName evidence="4">Immune-responsive protein 1</fullName>
    </submittedName>
</protein>
<dbReference type="AlphaFoldDB" id="A0A1K1LBS8"/>
<dbReference type="InterPro" id="IPR045336">
    <property type="entry name" value="MmgE_PrpD_N"/>
</dbReference>
<reference evidence="5" key="1">
    <citation type="submission" date="2016-10" db="EMBL/GenBank/DDBJ databases">
        <authorList>
            <person name="Wegmann U."/>
        </authorList>
    </citation>
    <scope>NUCLEOTIDE SEQUENCE [LARGE SCALE GENOMIC DNA]</scope>
</reference>
<dbReference type="InterPro" id="IPR045337">
    <property type="entry name" value="MmgE_PrpD_C"/>
</dbReference>
<dbReference type="Pfam" id="PF03972">
    <property type="entry name" value="MmgE_PrpD_N"/>
    <property type="match status" value="1"/>
</dbReference>
<evidence type="ECO:0000256" key="1">
    <source>
        <dbReference type="ARBA" id="ARBA00006174"/>
    </source>
</evidence>
<organism evidence="4 5">
    <name type="scientific">Desulfovibrio piger</name>
    <dbReference type="NCBI Taxonomy" id="901"/>
    <lineage>
        <taxon>Bacteria</taxon>
        <taxon>Pseudomonadati</taxon>
        <taxon>Thermodesulfobacteriota</taxon>
        <taxon>Desulfovibrionia</taxon>
        <taxon>Desulfovibrionales</taxon>
        <taxon>Desulfovibrionaceae</taxon>
        <taxon>Desulfovibrio</taxon>
    </lineage>
</organism>
<accession>A0A1K1LBS8</accession>
<dbReference type="PANTHER" id="PTHR16943:SF8">
    <property type="entry name" value="2-METHYLCITRATE DEHYDRATASE"/>
    <property type="match status" value="1"/>
</dbReference>
<dbReference type="Gene3D" id="3.30.1330.120">
    <property type="entry name" value="2-methylcitrate dehydratase PrpD"/>
    <property type="match status" value="1"/>
</dbReference>
<dbReference type="GO" id="GO:0016829">
    <property type="term" value="F:lyase activity"/>
    <property type="evidence" value="ECO:0007669"/>
    <property type="project" value="InterPro"/>
</dbReference>
<dbReference type="InterPro" id="IPR005656">
    <property type="entry name" value="MmgE_PrpD"/>
</dbReference>
<sequence>MHKSLTYDALSGAAIEAAKARCMDYLGALAGGINGPLARPMLRAQAAAPCSPPESSVLATPLRAPCATAALLNGITGHTLELDDGDRRSYGHPGVVVLSALFPVAEALRASGKDFLLAMTIGYEAYVRIGQAANPGMLRRGYHSTGTAGALAAALAVSSVRGFDTDAMLGALGIAGLCASGLCISLRKACELKPFSAGRAAYNGVVAAEMVALGLAGADDILEGKDGFFQAYSGQEADPAVLLAPLGSPFAVEGSYIKFYPACRYTHAPIDAALALRDKVVLDDVEKIIITTYPTAISLTAKDTLPADAASTRFNMGFGVALALAQGKVSMSDFCAEKAADPLIAAMFSKIRYREDPALDSIKNNVRGAEMEIICKDGTRASIRVPLPVGEPENPAPAERYRQKFMDLSRDVWSGPRQRAILERIAHLEELEHVTELTDLLRPDRQ</sequence>
<dbReference type="KEGG" id="dpg:DESPIGER_0268"/>
<dbReference type="PANTHER" id="PTHR16943">
    <property type="entry name" value="2-METHYLCITRATE DEHYDRATASE-RELATED"/>
    <property type="match status" value="1"/>
</dbReference>
<proteinExistence type="inferred from homology"/>
<feature type="domain" description="MmgE/PrpD N-terminal" evidence="2">
    <location>
        <begin position="4"/>
        <end position="236"/>
    </location>
</feature>